<evidence type="ECO:0000313" key="4">
    <source>
        <dbReference type="Proteomes" id="UP000030765"/>
    </source>
</evidence>
<dbReference type="EMBL" id="KE525312">
    <property type="protein sequence ID" value="KFB45997.1"/>
    <property type="molecule type" value="Genomic_DNA"/>
</dbReference>
<dbReference type="EnsemblMetazoa" id="ASIC013963-RA">
    <property type="protein sequence ID" value="ASIC013963-PA"/>
    <property type="gene ID" value="ASIC013963"/>
</dbReference>
<reference evidence="3" key="2">
    <citation type="submission" date="2020-05" db="UniProtKB">
        <authorList>
            <consortium name="EnsemblMetazoa"/>
        </authorList>
    </citation>
    <scope>IDENTIFICATION</scope>
</reference>
<protein>
    <submittedName>
        <fullName evidence="2 3">Putative restriction endonuclease</fullName>
    </submittedName>
</protein>
<name>A0A084W703_ANOSI</name>
<keyword evidence="2" id="KW-0255">Endonuclease</keyword>
<evidence type="ECO:0000256" key="1">
    <source>
        <dbReference type="SAM" id="MobiDB-lite"/>
    </source>
</evidence>
<dbReference type="Proteomes" id="UP000030765">
    <property type="component" value="Unassembled WGS sequence"/>
</dbReference>
<dbReference type="VEuPathDB" id="VectorBase:ASIC013963"/>
<dbReference type="EMBL" id="ATLV01021080">
    <property type="status" value="NOT_ANNOTATED_CDS"/>
    <property type="molecule type" value="Genomic_DNA"/>
</dbReference>
<feature type="region of interest" description="Disordered" evidence="1">
    <location>
        <begin position="28"/>
        <end position="65"/>
    </location>
</feature>
<organism evidence="2">
    <name type="scientific">Anopheles sinensis</name>
    <name type="common">Mosquito</name>
    <dbReference type="NCBI Taxonomy" id="74873"/>
    <lineage>
        <taxon>Eukaryota</taxon>
        <taxon>Metazoa</taxon>
        <taxon>Ecdysozoa</taxon>
        <taxon>Arthropoda</taxon>
        <taxon>Hexapoda</taxon>
        <taxon>Insecta</taxon>
        <taxon>Pterygota</taxon>
        <taxon>Neoptera</taxon>
        <taxon>Endopterygota</taxon>
        <taxon>Diptera</taxon>
        <taxon>Nematocera</taxon>
        <taxon>Culicoidea</taxon>
        <taxon>Culicidae</taxon>
        <taxon>Anophelinae</taxon>
        <taxon>Anopheles</taxon>
    </lineage>
</organism>
<gene>
    <name evidence="2" type="ORF">ZHAS_00013963</name>
</gene>
<dbReference type="GO" id="GO:0004519">
    <property type="term" value="F:endonuclease activity"/>
    <property type="evidence" value="ECO:0007669"/>
    <property type="project" value="UniProtKB-KW"/>
</dbReference>
<reference evidence="2 4" key="1">
    <citation type="journal article" date="2014" name="BMC Genomics">
        <title>Genome sequence of Anopheles sinensis provides insight into genetics basis of mosquito competence for malaria parasites.</title>
        <authorList>
            <person name="Zhou D."/>
            <person name="Zhang D."/>
            <person name="Ding G."/>
            <person name="Shi L."/>
            <person name="Hou Q."/>
            <person name="Ye Y."/>
            <person name="Xu Y."/>
            <person name="Zhou H."/>
            <person name="Xiong C."/>
            <person name="Li S."/>
            <person name="Yu J."/>
            <person name="Hong S."/>
            <person name="Yu X."/>
            <person name="Zou P."/>
            <person name="Chen C."/>
            <person name="Chang X."/>
            <person name="Wang W."/>
            <person name="Lv Y."/>
            <person name="Sun Y."/>
            <person name="Ma L."/>
            <person name="Shen B."/>
            <person name="Zhu C."/>
        </authorList>
    </citation>
    <scope>NUCLEOTIDE SEQUENCE [LARGE SCALE GENOMIC DNA]</scope>
</reference>
<evidence type="ECO:0000313" key="2">
    <source>
        <dbReference type="EMBL" id="KFB45997.1"/>
    </source>
</evidence>
<accession>A0A084W703</accession>
<evidence type="ECO:0000313" key="3">
    <source>
        <dbReference type="EnsemblMetazoa" id="ASIC013963-PA"/>
    </source>
</evidence>
<feature type="compositionally biased region" description="Acidic residues" evidence="1">
    <location>
        <begin position="47"/>
        <end position="65"/>
    </location>
</feature>
<dbReference type="AlphaFoldDB" id="A0A084W703"/>
<keyword evidence="4" id="KW-1185">Reference proteome</keyword>
<sequence length="65" mass="6818">MDAIEREAQWGSPWVAVIAPRSSVMVDRAPPVGPPSTLGTSASTGPEPDDVVDCVEVDGEPELSR</sequence>
<keyword evidence="2" id="KW-0540">Nuclease</keyword>
<keyword evidence="2" id="KW-0378">Hydrolase</keyword>
<proteinExistence type="predicted"/>